<proteinExistence type="predicted"/>
<evidence type="ECO:0000313" key="1">
    <source>
        <dbReference type="EMBL" id="KJA24199.1"/>
    </source>
</evidence>
<reference evidence="2" key="1">
    <citation type="submission" date="2014-04" db="EMBL/GenBank/DDBJ databases">
        <title>Evolutionary Origins and Diversification of the Mycorrhizal Mutualists.</title>
        <authorList>
            <consortium name="DOE Joint Genome Institute"/>
            <consortium name="Mycorrhizal Genomics Consortium"/>
            <person name="Kohler A."/>
            <person name="Kuo A."/>
            <person name="Nagy L.G."/>
            <person name="Floudas D."/>
            <person name="Copeland A."/>
            <person name="Barry K.W."/>
            <person name="Cichocki N."/>
            <person name="Veneault-Fourrey C."/>
            <person name="LaButti K."/>
            <person name="Lindquist E.A."/>
            <person name="Lipzen A."/>
            <person name="Lundell T."/>
            <person name="Morin E."/>
            <person name="Murat C."/>
            <person name="Riley R."/>
            <person name="Ohm R."/>
            <person name="Sun H."/>
            <person name="Tunlid A."/>
            <person name="Henrissat B."/>
            <person name="Grigoriev I.V."/>
            <person name="Hibbett D.S."/>
            <person name="Martin F."/>
        </authorList>
    </citation>
    <scope>NUCLEOTIDE SEQUENCE [LARGE SCALE GENOMIC DNA]</scope>
    <source>
        <strain evidence="2">FD-334 SS-4</strain>
    </source>
</reference>
<dbReference type="Proteomes" id="UP000054270">
    <property type="component" value="Unassembled WGS sequence"/>
</dbReference>
<sequence length="151" mass="16837">MALSLQRHVFFAGSSTLGHICSSARRLEYSTRKKIGRMMMRALPVFPWWYPFPPAKSGNSLIAPCPTALGNGRWPVERLGSFRKSFGWPLPAEPVACPPGVGSCLWNSAMAFWTCSPVYTAGRMPARRVAERKSWKRICVSAIRHKSNALL</sequence>
<dbReference type="AlphaFoldDB" id="A0A0D2NZX9"/>
<protein>
    <submittedName>
        <fullName evidence="1">Uncharacterized protein</fullName>
    </submittedName>
</protein>
<dbReference type="EMBL" id="KN817538">
    <property type="protein sequence ID" value="KJA24199.1"/>
    <property type="molecule type" value="Genomic_DNA"/>
</dbReference>
<name>A0A0D2NZX9_HYPSF</name>
<evidence type="ECO:0000313" key="2">
    <source>
        <dbReference type="Proteomes" id="UP000054270"/>
    </source>
</evidence>
<gene>
    <name evidence="1" type="ORF">HYPSUDRAFT_536912</name>
</gene>
<accession>A0A0D2NZX9</accession>
<keyword evidence="2" id="KW-1185">Reference proteome</keyword>
<organism evidence="1 2">
    <name type="scientific">Hypholoma sublateritium (strain FD-334 SS-4)</name>
    <dbReference type="NCBI Taxonomy" id="945553"/>
    <lineage>
        <taxon>Eukaryota</taxon>
        <taxon>Fungi</taxon>
        <taxon>Dikarya</taxon>
        <taxon>Basidiomycota</taxon>
        <taxon>Agaricomycotina</taxon>
        <taxon>Agaricomycetes</taxon>
        <taxon>Agaricomycetidae</taxon>
        <taxon>Agaricales</taxon>
        <taxon>Agaricineae</taxon>
        <taxon>Strophariaceae</taxon>
        <taxon>Hypholoma</taxon>
    </lineage>
</organism>